<evidence type="ECO:0000313" key="2">
    <source>
        <dbReference type="Proteomes" id="UP001218218"/>
    </source>
</evidence>
<dbReference type="EMBL" id="JARIHO010000048">
    <property type="protein sequence ID" value="KAJ7323058.1"/>
    <property type="molecule type" value="Genomic_DNA"/>
</dbReference>
<proteinExistence type="predicted"/>
<name>A0AAD6ZHS8_9AGAR</name>
<organism evidence="1 2">
    <name type="scientific">Mycena albidolilacea</name>
    <dbReference type="NCBI Taxonomy" id="1033008"/>
    <lineage>
        <taxon>Eukaryota</taxon>
        <taxon>Fungi</taxon>
        <taxon>Dikarya</taxon>
        <taxon>Basidiomycota</taxon>
        <taxon>Agaricomycotina</taxon>
        <taxon>Agaricomycetes</taxon>
        <taxon>Agaricomycetidae</taxon>
        <taxon>Agaricales</taxon>
        <taxon>Marasmiineae</taxon>
        <taxon>Mycenaceae</taxon>
        <taxon>Mycena</taxon>
    </lineage>
</organism>
<dbReference type="AlphaFoldDB" id="A0AAD6ZHS8"/>
<accession>A0AAD6ZHS8</accession>
<dbReference type="Proteomes" id="UP001218218">
    <property type="component" value="Unassembled WGS sequence"/>
</dbReference>
<keyword evidence="2" id="KW-1185">Reference proteome</keyword>
<dbReference type="PANTHER" id="PTHR33129">
    <property type="entry name" value="PROTEIN KINASE DOMAIN-CONTAINING PROTEIN-RELATED"/>
    <property type="match status" value="1"/>
</dbReference>
<sequence>MDQPALCVYPGLETDILRLDMSALPPVERRQVVRPLGAEPKVKTPEWMWVIPSTEDLPFLPCSGADVMIRQEYHDLLSAILWYLYRQSQVAQLRRDFPHASSPSQDDNLMDADEQNVDPDHLCIPSNRAKISEQDTLLNPFHHPIYGHFFRKGSAVVITGLPGIGKTFFLSAIFHLRVASKLPAAYMRSRDRMLVYDGHQLFVLQEPALVKFAVPADAWILIDSDVEFSSPPQEVAGSERFIVQAASGRPAWAEKIRGPYTFCLMAPWTLDELHTASSLQSRVCSGRHIEEFFNRFGGSARHVYQDSHDLPAFEALVDASMGQLDSKAVHRAMTHYSPAITFDNPVGHLLISALPLTDRDRAKFQLRPLTPYLELKLVNRLNTNWDLARRQLYAINASSPMPGCRATARDLLGRYHHVFIGLGGQWRLRQFSRVDGDGSEVSTSKRNNIWRAFDEDSDWVLDAHDTVSIFRKPVTSRLLRPSRSLRREEFVRLTTVTFPLANDPTLVEDWFYRPLKTDISVYVDREAHGVLFHVPTQSDGKQPHVMDDRGGFRAWFEERGVTKFTYVLVSAPNAEDAHAPEIEVPRDHEAKFDAFFQLVLEYPDSAYT</sequence>
<dbReference type="InterPro" id="IPR052980">
    <property type="entry name" value="Crinkler_effector"/>
</dbReference>
<evidence type="ECO:0000313" key="1">
    <source>
        <dbReference type="EMBL" id="KAJ7323058.1"/>
    </source>
</evidence>
<gene>
    <name evidence="1" type="ORF">DFH08DRAFT_941749</name>
</gene>
<protein>
    <submittedName>
        <fullName evidence="1">Uncharacterized protein</fullName>
    </submittedName>
</protein>
<dbReference type="PANTHER" id="PTHR33129:SF1">
    <property type="entry name" value="ATP-BINDING PROTEIN"/>
    <property type="match status" value="1"/>
</dbReference>
<reference evidence="1" key="1">
    <citation type="submission" date="2023-03" db="EMBL/GenBank/DDBJ databases">
        <title>Massive genome expansion in bonnet fungi (Mycena s.s.) driven by repeated elements and novel gene families across ecological guilds.</title>
        <authorList>
            <consortium name="Lawrence Berkeley National Laboratory"/>
            <person name="Harder C.B."/>
            <person name="Miyauchi S."/>
            <person name="Viragh M."/>
            <person name="Kuo A."/>
            <person name="Thoen E."/>
            <person name="Andreopoulos B."/>
            <person name="Lu D."/>
            <person name="Skrede I."/>
            <person name="Drula E."/>
            <person name="Henrissat B."/>
            <person name="Morin E."/>
            <person name="Kohler A."/>
            <person name="Barry K."/>
            <person name="LaButti K."/>
            <person name="Morin E."/>
            <person name="Salamov A."/>
            <person name="Lipzen A."/>
            <person name="Mereny Z."/>
            <person name="Hegedus B."/>
            <person name="Baldrian P."/>
            <person name="Stursova M."/>
            <person name="Weitz H."/>
            <person name="Taylor A."/>
            <person name="Grigoriev I.V."/>
            <person name="Nagy L.G."/>
            <person name="Martin F."/>
            <person name="Kauserud H."/>
        </authorList>
    </citation>
    <scope>NUCLEOTIDE SEQUENCE</scope>
    <source>
        <strain evidence="1">CBHHK002</strain>
    </source>
</reference>
<comment type="caution">
    <text evidence="1">The sequence shown here is derived from an EMBL/GenBank/DDBJ whole genome shotgun (WGS) entry which is preliminary data.</text>
</comment>